<dbReference type="GO" id="GO:0007155">
    <property type="term" value="P:cell adhesion"/>
    <property type="evidence" value="ECO:0007669"/>
    <property type="project" value="TreeGrafter"/>
</dbReference>
<comment type="caution">
    <text evidence="2">The sequence shown here is derived from an EMBL/GenBank/DDBJ whole genome shotgun (WGS) entry which is preliminary data.</text>
</comment>
<feature type="region of interest" description="Disordered" evidence="1">
    <location>
        <begin position="227"/>
        <end position="288"/>
    </location>
</feature>
<dbReference type="GO" id="GO:0008104">
    <property type="term" value="P:intracellular protein localization"/>
    <property type="evidence" value="ECO:0007669"/>
    <property type="project" value="TreeGrafter"/>
</dbReference>
<dbReference type="OrthoDB" id="6264899at2759"/>
<dbReference type="PANTHER" id="PTHR16484:SF4">
    <property type="entry name" value="PARTITIONING DEFECTIVE 3 HOMOLOG B"/>
    <property type="match status" value="1"/>
</dbReference>
<dbReference type="AlphaFoldDB" id="A0A0Q3M2X3"/>
<dbReference type="GO" id="GO:0000226">
    <property type="term" value="P:microtubule cytoskeleton organization"/>
    <property type="evidence" value="ECO:0007669"/>
    <property type="project" value="TreeGrafter"/>
</dbReference>
<dbReference type="PANTHER" id="PTHR16484">
    <property type="entry name" value="PARTITIONING DEFECTIVE 3 RELATED"/>
    <property type="match status" value="1"/>
</dbReference>
<gene>
    <name evidence="2" type="ORF">AAES_132448</name>
</gene>
<reference evidence="2 3" key="1">
    <citation type="submission" date="2015-10" db="EMBL/GenBank/DDBJ databases">
        <authorList>
            <person name="Gilbert D.G."/>
        </authorList>
    </citation>
    <scope>NUCLEOTIDE SEQUENCE [LARGE SCALE GENOMIC DNA]</scope>
    <source>
        <strain evidence="2">FVVF132</strain>
    </source>
</reference>
<dbReference type="GO" id="GO:0030010">
    <property type="term" value="P:establishment of cell polarity"/>
    <property type="evidence" value="ECO:0007669"/>
    <property type="project" value="TreeGrafter"/>
</dbReference>
<evidence type="ECO:0000313" key="2">
    <source>
        <dbReference type="EMBL" id="KQK76928.1"/>
    </source>
</evidence>
<dbReference type="GO" id="GO:0016324">
    <property type="term" value="C:apical plasma membrane"/>
    <property type="evidence" value="ECO:0007669"/>
    <property type="project" value="TreeGrafter"/>
</dbReference>
<evidence type="ECO:0000313" key="3">
    <source>
        <dbReference type="Proteomes" id="UP000051836"/>
    </source>
</evidence>
<dbReference type="GO" id="GO:0035091">
    <property type="term" value="F:phosphatidylinositol binding"/>
    <property type="evidence" value="ECO:0007669"/>
    <property type="project" value="TreeGrafter"/>
</dbReference>
<protein>
    <submittedName>
        <fullName evidence="2">Uncharacterized protein</fullName>
    </submittedName>
</protein>
<dbReference type="GO" id="GO:0043296">
    <property type="term" value="C:apical junction complex"/>
    <property type="evidence" value="ECO:0007669"/>
    <property type="project" value="TreeGrafter"/>
</dbReference>
<dbReference type="EMBL" id="LMAW01002801">
    <property type="protein sequence ID" value="KQK76928.1"/>
    <property type="molecule type" value="Genomic_DNA"/>
</dbReference>
<organism evidence="2 3">
    <name type="scientific">Amazona aestiva</name>
    <name type="common">Blue-fronted Amazon parrot</name>
    <dbReference type="NCBI Taxonomy" id="12930"/>
    <lineage>
        <taxon>Eukaryota</taxon>
        <taxon>Metazoa</taxon>
        <taxon>Chordata</taxon>
        <taxon>Craniata</taxon>
        <taxon>Vertebrata</taxon>
        <taxon>Euteleostomi</taxon>
        <taxon>Archelosauria</taxon>
        <taxon>Archosauria</taxon>
        <taxon>Dinosauria</taxon>
        <taxon>Saurischia</taxon>
        <taxon>Theropoda</taxon>
        <taxon>Coelurosauria</taxon>
        <taxon>Aves</taxon>
        <taxon>Neognathae</taxon>
        <taxon>Neoaves</taxon>
        <taxon>Telluraves</taxon>
        <taxon>Australaves</taxon>
        <taxon>Psittaciformes</taxon>
        <taxon>Psittacidae</taxon>
        <taxon>Amazona</taxon>
    </lineage>
</organism>
<sequence length="288" mass="33125">MEGQDKNRNREEAELLEQLEELFTQNLSFNSTMQIPFESLDALKQCSGGICVNVYRVIGVAGLRVAIKWFQLECILEFLWGKLIDYVCDICTVLIEFICGCTGGGNADRIQKLRKEYHQARREGLPFYEDDEGRTQPSDYDQRWVPGKGPDGSSYNLHFEGMERQYASLPRRGPAEPLEYLTGPRVVYKERDLPYYQGGQPVVHPSKGNYIRVPDTRVAELRYPQYYPGQPITNQHKGPLRQDVPPSPPQSHRAPAYNEIVRHRGTSPEQYQYRQQDPRQKNPMTAAV</sequence>
<evidence type="ECO:0000256" key="1">
    <source>
        <dbReference type="SAM" id="MobiDB-lite"/>
    </source>
</evidence>
<dbReference type="InterPro" id="IPR052213">
    <property type="entry name" value="PAR3"/>
</dbReference>
<dbReference type="GO" id="GO:0005912">
    <property type="term" value="C:adherens junction"/>
    <property type="evidence" value="ECO:0007669"/>
    <property type="project" value="TreeGrafter"/>
</dbReference>
<name>A0A0Q3M2X3_AMAAE</name>
<accession>A0A0Q3M2X3</accession>
<keyword evidence="3" id="KW-1185">Reference proteome</keyword>
<proteinExistence type="predicted"/>
<dbReference type="STRING" id="12930.A0A0Q3M2X3"/>
<dbReference type="GO" id="GO:0005938">
    <property type="term" value="C:cell cortex"/>
    <property type="evidence" value="ECO:0007669"/>
    <property type="project" value="TreeGrafter"/>
</dbReference>
<dbReference type="GO" id="GO:0045197">
    <property type="term" value="P:establishment or maintenance of epithelial cell apical/basal polarity"/>
    <property type="evidence" value="ECO:0007669"/>
    <property type="project" value="TreeGrafter"/>
</dbReference>
<dbReference type="GO" id="GO:0051660">
    <property type="term" value="P:establishment of centrosome localization"/>
    <property type="evidence" value="ECO:0007669"/>
    <property type="project" value="TreeGrafter"/>
</dbReference>
<dbReference type="Proteomes" id="UP000051836">
    <property type="component" value="Unassembled WGS sequence"/>
</dbReference>